<name>A0A3D8PDY8_9RHOB</name>
<evidence type="ECO:0000256" key="2">
    <source>
        <dbReference type="ARBA" id="ARBA00010742"/>
    </source>
</evidence>
<evidence type="ECO:0000256" key="1">
    <source>
        <dbReference type="ARBA" id="ARBA00004418"/>
    </source>
</evidence>
<dbReference type="Gene3D" id="3.40.190.10">
    <property type="entry name" value="Periplasmic binding protein-like II"/>
    <property type="match status" value="2"/>
</dbReference>
<dbReference type="Proteomes" id="UP000256679">
    <property type="component" value="Unassembled WGS sequence"/>
</dbReference>
<comment type="caution">
    <text evidence="4">The sequence shown here is derived from an EMBL/GenBank/DDBJ whole genome shotgun (WGS) entry which is preliminary data.</text>
</comment>
<dbReference type="SUPFAM" id="SSF53850">
    <property type="entry name" value="Periplasmic binding protein-like II"/>
    <property type="match status" value="1"/>
</dbReference>
<evidence type="ECO:0000313" key="4">
    <source>
        <dbReference type="EMBL" id="RDW13481.1"/>
    </source>
</evidence>
<dbReference type="InterPro" id="IPR011852">
    <property type="entry name" value="TRAP_TAXI"/>
</dbReference>
<keyword evidence="3" id="KW-0732">Signal</keyword>
<dbReference type="GO" id="GO:0042597">
    <property type="term" value="C:periplasmic space"/>
    <property type="evidence" value="ECO:0007669"/>
    <property type="project" value="UniProtKB-SubCell"/>
</dbReference>
<dbReference type="PROSITE" id="PS51318">
    <property type="entry name" value="TAT"/>
    <property type="match status" value="1"/>
</dbReference>
<dbReference type="PANTHER" id="PTHR30024">
    <property type="entry name" value="ALIPHATIC SULFONATES-BINDING PROTEIN-RELATED"/>
    <property type="match status" value="1"/>
</dbReference>
<evidence type="ECO:0000313" key="5">
    <source>
        <dbReference type="Proteomes" id="UP000256679"/>
    </source>
</evidence>
<dbReference type="RefSeq" id="WP_115755499.1">
    <property type="nucleotide sequence ID" value="NZ_QFCQ01000033.1"/>
</dbReference>
<dbReference type="InterPro" id="IPR006311">
    <property type="entry name" value="TAT_signal"/>
</dbReference>
<evidence type="ECO:0000256" key="3">
    <source>
        <dbReference type="ARBA" id="ARBA00022729"/>
    </source>
</evidence>
<proteinExistence type="inferred from homology"/>
<accession>A0A3D8PDY8</accession>
<comment type="similarity">
    <text evidence="2">Belongs to the bacterial solute-binding protein SsuA/TauA family.</text>
</comment>
<dbReference type="AlphaFoldDB" id="A0A3D8PDY8"/>
<gene>
    <name evidence="4" type="ORF">DIE28_07840</name>
</gene>
<sequence length="395" mass="42829">MTDEEFSISRRDALAGILGLGALAATGSAAWAQKATGLPSQLVWSAYDVGGAAYNQAVAMGGALKEGAGVDLRVLPGKNDVSRTLPLRQGKAGFASTGVGSYMTQEGVLDFGTKAWGPQPIRVLLAANGQQNQGVAAAADSGIKSLADLKGRRVAWVVGGPSLNNPLGAMLAFAGLTWDDVEKVEFGGFGSAWEGMINDQVDACFGTTTTGPAYQAEASPRGVLWLPVPHDDAEGWKRLKEKAPYFIPQHGTEGATMSKEHPHEGATYPYPVLITYEKQDEDTVYALTRALVELFPKYKDSVSGINGWALEHQRFDWSVPFHNGAVRYFKELDMWTDEREAHNASLLQRQDVLQKAWQEIMDQNPSDADFPEAWLRVRAQRLQEAGMEVVYEPAA</sequence>
<reference evidence="4 5" key="1">
    <citation type="submission" date="2018-05" db="EMBL/GenBank/DDBJ databases">
        <title>Whole genome sequencing of Paracoccus thiocyanatus SST.</title>
        <authorList>
            <person name="Ghosh W."/>
            <person name="Rameez M.J."/>
            <person name="Roy C."/>
        </authorList>
    </citation>
    <scope>NUCLEOTIDE SEQUENCE [LARGE SCALE GENOMIC DNA]</scope>
    <source>
        <strain evidence="4 5">SST</strain>
    </source>
</reference>
<organism evidence="4 5">
    <name type="scientific">Paracoccus thiocyanatus</name>
    <dbReference type="NCBI Taxonomy" id="34006"/>
    <lineage>
        <taxon>Bacteria</taxon>
        <taxon>Pseudomonadati</taxon>
        <taxon>Pseudomonadota</taxon>
        <taxon>Alphaproteobacteria</taxon>
        <taxon>Rhodobacterales</taxon>
        <taxon>Paracoccaceae</taxon>
        <taxon>Paracoccus</taxon>
    </lineage>
</organism>
<dbReference type="NCBIfam" id="TIGR02122">
    <property type="entry name" value="TRAP_TAXI"/>
    <property type="match status" value="1"/>
</dbReference>
<dbReference type="EMBL" id="QFCQ01000033">
    <property type="protein sequence ID" value="RDW13481.1"/>
    <property type="molecule type" value="Genomic_DNA"/>
</dbReference>
<dbReference type="PANTHER" id="PTHR30024:SF47">
    <property type="entry name" value="TAURINE-BINDING PERIPLASMIC PROTEIN"/>
    <property type="match status" value="1"/>
</dbReference>
<protein>
    <submittedName>
        <fullName evidence="4">C4-dicarboxylate ABC transporter</fullName>
    </submittedName>
</protein>
<keyword evidence="5" id="KW-1185">Reference proteome</keyword>
<dbReference type="Pfam" id="PF16868">
    <property type="entry name" value="NMT1_3"/>
    <property type="match status" value="1"/>
</dbReference>
<dbReference type="GO" id="GO:0042918">
    <property type="term" value="P:alkanesulfonate transmembrane transport"/>
    <property type="evidence" value="ECO:0007669"/>
    <property type="project" value="TreeGrafter"/>
</dbReference>
<comment type="subcellular location">
    <subcellularLocation>
        <location evidence="1">Periplasm</location>
    </subcellularLocation>
</comment>